<evidence type="ECO:0000313" key="5">
    <source>
        <dbReference type="EMBL" id="CAF1238850.1"/>
    </source>
</evidence>
<name>A0A814Z1M0_ADIRI</name>
<feature type="disulfide bond" evidence="1">
    <location>
        <begin position="173"/>
        <end position="182"/>
    </location>
</feature>
<dbReference type="PANTHER" id="PTHR15926:SF1">
    <property type="entry name" value="ALL-TRANS RETINOIC ACID-INDUCED DIFFERENTIATION FACTOR"/>
    <property type="match status" value="1"/>
</dbReference>
<comment type="caution">
    <text evidence="1">Lacks conserved residue(s) required for the propagation of feature annotation.</text>
</comment>
<feature type="transmembrane region" description="Helical" evidence="2">
    <location>
        <begin position="190"/>
        <end position="211"/>
    </location>
</feature>
<organism evidence="5 6">
    <name type="scientific">Adineta ricciae</name>
    <name type="common">Rotifer</name>
    <dbReference type="NCBI Taxonomy" id="249248"/>
    <lineage>
        <taxon>Eukaryota</taxon>
        <taxon>Metazoa</taxon>
        <taxon>Spiralia</taxon>
        <taxon>Gnathifera</taxon>
        <taxon>Rotifera</taxon>
        <taxon>Eurotatoria</taxon>
        <taxon>Bdelloidea</taxon>
        <taxon>Adinetida</taxon>
        <taxon>Adinetidae</taxon>
        <taxon>Adineta</taxon>
    </lineage>
</organism>
<proteinExistence type="predicted"/>
<comment type="caution">
    <text evidence="5">The sequence shown here is derived from an EMBL/GenBank/DDBJ whole genome shotgun (WGS) entry which is preliminary data.</text>
</comment>
<feature type="signal peptide" evidence="3">
    <location>
        <begin position="1"/>
        <end position="16"/>
    </location>
</feature>
<evidence type="ECO:0000256" key="3">
    <source>
        <dbReference type="SAM" id="SignalP"/>
    </source>
</evidence>
<keyword evidence="2" id="KW-0472">Membrane</keyword>
<feature type="chain" id="PRO_5032447126" description="EGF-like domain-containing protein" evidence="3">
    <location>
        <begin position="17"/>
        <end position="219"/>
    </location>
</feature>
<dbReference type="Proteomes" id="UP000663828">
    <property type="component" value="Unassembled WGS sequence"/>
</dbReference>
<dbReference type="PROSITE" id="PS00022">
    <property type="entry name" value="EGF_1"/>
    <property type="match status" value="1"/>
</dbReference>
<sequence>MSKYLFLHIFLITINAQVIRSDLCTNQIAMSKPVIDFCLSRHGSFYFRCCYSSNLTDLIGIDLTHLDLTQIPNVNQYPNLTNVTVIDLRDNFRLKPSNNEDFLSMKSLNSLYLPESYPCPGDKHIWQIINHTSDPAGFLCENPKDTCNVSTDLCSELNSMCTSNGPNHFLCLCKPDYYGYKCLRHGQFPFGTFFGTAISITVIVSGIFYLVQRRDVKND</sequence>
<keyword evidence="2" id="KW-0812">Transmembrane</keyword>
<evidence type="ECO:0000256" key="1">
    <source>
        <dbReference type="PROSITE-ProRule" id="PRU00076"/>
    </source>
</evidence>
<keyword evidence="3" id="KW-0732">Signal</keyword>
<keyword evidence="1" id="KW-0245">EGF-like domain</keyword>
<feature type="domain" description="EGF-like" evidence="4">
    <location>
        <begin position="143"/>
        <end position="183"/>
    </location>
</feature>
<gene>
    <name evidence="5" type="ORF">XAT740_LOCUS25627</name>
</gene>
<evidence type="ECO:0000259" key="4">
    <source>
        <dbReference type="PROSITE" id="PS50026"/>
    </source>
</evidence>
<dbReference type="AlphaFoldDB" id="A0A814Z1M0"/>
<dbReference type="PANTHER" id="PTHR15926">
    <property type="entry name" value="ALL-TRANS RETINOIC ACID-INDUCED DIFFERENTIATION FACTOR"/>
    <property type="match status" value="1"/>
</dbReference>
<accession>A0A814Z1M0</accession>
<dbReference type="EMBL" id="CAJNOR010002041">
    <property type="protein sequence ID" value="CAF1238850.1"/>
    <property type="molecule type" value="Genomic_DNA"/>
</dbReference>
<reference evidence="5" key="1">
    <citation type="submission" date="2021-02" db="EMBL/GenBank/DDBJ databases">
        <authorList>
            <person name="Nowell W R."/>
        </authorList>
    </citation>
    <scope>NUCLEOTIDE SEQUENCE</scope>
</reference>
<keyword evidence="2" id="KW-1133">Transmembrane helix</keyword>
<keyword evidence="6" id="KW-1185">Reference proteome</keyword>
<protein>
    <recommendedName>
        <fullName evidence="4">EGF-like domain-containing protein</fullName>
    </recommendedName>
</protein>
<evidence type="ECO:0000256" key="2">
    <source>
        <dbReference type="SAM" id="Phobius"/>
    </source>
</evidence>
<evidence type="ECO:0000313" key="6">
    <source>
        <dbReference type="Proteomes" id="UP000663828"/>
    </source>
</evidence>
<dbReference type="InterPro" id="IPR000742">
    <property type="entry name" value="EGF"/>
</dbReference>
<dbReference type="SUPFAM" id="SSF52058">
    <property type="entry name" value="L domain-like"/>
    <property type="match status" value="1"/>
</dbReference>
<dbReference type="InterPro" id="IPR042350">
    <property type="entry name" value="ATRAID"/>
</dbReference>
<keyword evidence="1" id="KW-1015">Disulfide bond</keyword>
<feature type="disulfide bond" evidence="1">
    <location>
        <begin position="154"/>
        <end position="171"/>
    </location>
</feature>
<dbReference type="PROSITE" id="PS50026">
    <property type="entry name" value="EGF_3"/>
    <property type="match status" value="1"/>
</dbReference>